<dbReference type="SUPFAM" id="SSF55729">
    <property type="entry name" value="Acyl-CoA N-acyltransferases (Nat)"/>
    <property type="match status" value="2"/>
</dbReference>
<evidence type="ECO:0000313" key="8">
    <source>
        <dbReference type="Proteomes" id="UP000533017"/>
    </source>
</evidence>
<keyword evidence="6" id="KW-0687">Ribonucleoprotein</keyword>
<sequence>MREDNDVRQQPTPDVAPRPGNEPGAKVAPKVTISTVDPADEAALARWHAAFHTGLVAGLPDPPAWTLQEVLVLYRAPDSSMRREAFVAVDDSGEVVGAGELTFPLRENPRLAICEIGVPPEHRRRGVGSALYGHVVERGHAEGRTSLLTEVNVPDGTPQEEWPGVAFAQKAGFTLRNTELRRQLRLPVEPVHLRTLAGKAAQRASDYRLVSWSGPCPAEYAEQYAELKGRLSADAPLGDMDYEQEVWDVARLRETEDRAVAQGRTLHTTVAVAPDGTLAGHTQLAVPRHEPGRAYQWDTLVHAAHRGHRLGLALKVANTQALSQAHPEVARIDTWNAVQNGPMVAVNVELGYRIMDYCQEWQRDLQPL</sequence>
<keyword evidence="2" id="KW-0012">Acyltransferase</keyword>
<dbReference type="Proteomes" id="UP000199052">
    <property type="component" value="Unassembled WGS sequence"/>
</dbReference>
<evidence type="ECO:0000313" key="6">
    <source>
        <dbReference type="EMBL" id="SFG83777.1"/>
    </source>
</evidence>
<dbReference type="InterPro" id="IPR016181">
    <property type="entry name" value="Acyl_CoA_acyltransferase"/>
</dbReference>
<gene>
    <name evidence="5" type="ORF">FHR37_003572</name>
    <name evidence="6" type="ORF">SAMN05421678_1094</name>
</gene>
<dbReference type="InterPro" id="IPR000182">
    <property type="entry name" value="GNAT_dom"/>
</dbReference>
<proteinExistence type="predicted"/>
<evidence type="ECO:0000259" key="4">
    <source>
        <dbReference type="PROSITE" id="PS51186"/>
    </source>
</evidence>
<keyword evidence="1" id="KW-0808">Transferase</keyword>
<reference evidence="6 7" key="1">
    <citation type="submission" date="2016-10" db="EMBL/GenBank/DDBJ databases">
        <authorList>
            <person name="de Groot N.N."/>
        </authorList>
    </citation>
    <scope>NUCLEOTIDE SEQUENCE [LARGE SCALE GENOMIC DNA]</scope>
    <source>
        <strain evidence="6 7">CPCC 202808</strain>
    </source>
</reference>
<protein>
    <submittedName>
        <fullName evidence="5">GNAT superfamily N-acetyltransferase</fullName>
    </submittedName>
    <submittedName>
        <fullName evidence="6">Ribosomal protein S18 acetylase RimI</fullName>
    </submittedName>
</protein>
<evidence type="ECO:0000313" key="7">
    <source>
        <dbReference type="Proteomes" id="UP000199052"/>
    </source>
</evidence>
<accession>A0A1I2V6E5</accession>
<dbReference type="STRING" id="504797.SAMN05421678_1094"/>
<dbReference type="GO" id="GO:0016747">
    <property type="term" value="F:acyltransferase activity, transferring groups other than amino-acyl groups"/>
    <property type="evidence" value="ECO:0007669"/>
    <property type="project" value="InterPro"/>
</dbReference>
<keyword evidence="8" id="KW-1185">Reference proteome</keyword>
<dbReference type="Pfam" id="PF00583">
    <property type="entry name" value="Acetyltransf_1"/>
    <property type="match status" value="1"/>
</dbReference>
<dbReference type="RefSeq" id="WP_237768863.1">
    <property type="nucleotide sequence ID" value="NZ_FOOI01000009.1"/>
</dbReference>
<dbReference type="PROSITE" id="PS51186">
    <property type="entry name" value="GNAT"/>
    <property type="match status" value="1"/>
</dbReference>
<keyword evidence="6" id="KW-0689">Ribosomal protein</keyword>
<evidence type="ECO:0000256" key="2">
    <source>
        <dbReference type="ARBA" id="ARBA00023315"/>
    </source>
</evidence>
<dbReference type="EMBL" id="FOOI01000009">
    <property type="protein sequence ID" value="SFG83777.1"/>
    <property type="molecule type" value="Genomic_DNA"/>
</dbReference>
<reference evidence="5 8" key="2">
    <citation type="submission" date="2020-07" db="EMBL/GenBank/DDBJ databases">
        <title>Sequencing the genomes of 1000 actinobacteria strains.</title>
        <authorList>
            <person name="Klenk H.-P."/>
        </authorList>
    </citation>
    <scope>NUCLEOTIDE SEQUENCE [LARGE SCALE GENOMIC DNA]</scope>
    <source>
        <strain evidence="5 8">DSM 45117</strain>
    </source>
</reference>
<evidence type="ECO:0000256" key="1">
    <source>
        <dbReference type="ARBA" id="ARBA00022679"/>
    </source>
</evidence>
<dbReference type="AlphaFoldDB" id="A0A1I2V6E5"/>
<dbReference type="InterPro" id="IPR050832">
    <property type="entry name" value="Bact_Acetyltransf"/>
</dbReference>
<dbReference type="GO" id="GO:0005840">
    <property type="term" value="C:ribosome"/>
    <property type="evidence" value="ECO:0007669"/>
    <property type="project" value="UniProtKB-KW"/>
</dbReference>
<dbReference type="Gene3D" id="3.40.630.30">
    <property type="match status" value="1"/>
</dbReference>
<feature type="region of interest" description="Disordered" evidence="3">
    <location>
        <begin position="1"/>
        <end position="27"/>
    </location>
</feature>
<dbReference type="CDD" id="cd04301">
    <property type="entry name" value="NAT_SF"/>
    <property type="match status" value="1"/>
</dbReference>
<organism evidence="6 7">
    <name type="scientific">Actinopolymorpha cephalotaxi</name>
    <dbReference type="NCBI Taxonomy" id="504797"/>
    <lineage>
        <taxon>Bacteria</taxon>
        <taxon>Bacillati</taxon>
        <taxon>Actinomycetota</taxon>
        <taxon>Actinomycetes</taxon>
        <taxon>Propionibacteriales</taxon>
        <taxon>Actinopolymorphaceae</taxon>
        <taxon>Actinopolymorpha</taxon>
    </lineage>
</organism>
<feature type="domain" description="N-acetyltransferase" evidence="4">
    <location>
        <begin position="31"/>
        <end position="189"/>
    </location>
</feature>
<dbReference type="PANTHER" id="PTHR43877">
    <property type="entry name" value="AMINOALKYLPHOSPHONATE N-ACETYLTRANSFERASE-RELATED-RELATED"/>
    <property type="match status" value="1"/>
</dbReference>
<name>A0A1I2V6E5_9ACTN</name>
<dbReference type="EMBL" id="JACBZA010000001">
    <property type="protein sequence ID" value="NYH84721.1"/>
    <property type="molecule type" value="Genomic_DNA"/>
</dbReference>
<dbReference type="Proteomes" id="UP000533017">
    <property type="component" value="Unassembled WGS sequence"/>
</dbReference>
<evidence type="ECO:0000256" key="3">
    <source>
        <dbReference type="SAM" id="MobiDB-lite"/>
    </source>
</evidence>
<evidence type="ECO:0000313" key="5">
    <source>
        <dbReference type="EMBL" id="NYH84721.1"/>
    </source>
</evidence>